<proteinExistence type="predicted"/>
<sequence>MIVGKIIYPESANLLEHYLDGTGKNLYLEADYFRKSPVVRKNLNSMRVNETKEVRFKQHEDWRLSYALNPFYLKKGRKMIKIYQEIEFSTKKGVYTNLNFYFFKVRLPDRLVHVLKPKPFMVYISWNVDQ</sequence>
<evidence type="ECO:0000313" key="2">
    <source>
        <dbReference type="Proteomes" id="UP000644147"/>
    </source>
</evidence>
<gene>
    <name evidence="1" type="ORF">I5M27_02715</name>
</gene>
<comment type="caution">
    <text evidence="1">The sequence shown here is derived from an EMBL/GenBank/DDBJ whole genome shotgun (WGS) entry which is preliminary data.</text>
</comment>
<name>A0ABS1BXU3_9BACT</name>
<accession>A0ABS1BXU3</accession>
<keyword evidence="2" id="KW-1185">Reference proteome</keyword>
<reference evidence="1 2" key="1">
    <citation type="submission" date="2020-12" db="EMBL/GenBank/DDBJ databases">
        <title>Bacterial novel species Adhaeribacter sp. BT258 isolated from soil.</title>
        <authorList>
            <person name="Jung H.-Y."/>
        </authorList>
    </citation>
    <scope>NUCLEOTIDE SEQUENCE [LARGE SCALE GENOMIC DNA]</scope>
    <source>
        <strain evidence="1 2">BT258</strain>
    </source>
</reference>
<dbReference type="EMBL" id="JAEHFX010000001">
    <property type="protein sequence ID" value="MBK0401879.1"/>
    <property type="molecule type" value="Genomic_DNA"/>
</dbReference>
<protein>
    <submittedName>
        <fullName evidence="1">Uncharacterized protein</fullName>
    </submittedName>
</protein>
<organism evidence="1 2">
    <name type="scientific">Adhaeribacter terrigena</name>
    <dbReference type="NCBI Taxonomy" id="2793070"/>
    <lineage>
        <taxon>Bacteria</taxon>
        <taxon>Pseudomonadati</taxon>
        <taxon>Bacteroidota</taxon>
        <taxon>Cytophagia</taxon>
        <taxon>Cytophagales</taxon>
        <taxon>Hymenobacteraceae</taxon>
        <taxon>Adhaeribacter</taxon>
    </lineage>
</organism>
<dbReference type="Proteomes" id="UP000644147">
    <property type="component" value="Unassembled WGS sequence"/>
</dbReference>
<evidence type="ECO:0000313" key="1">
    <source>
        <dbReference type="EMBL" id="MBK0401879.1"/>
    </source>
</evidence>